<name>A0A0L7LBL9_OPEBR</name>
<feature type="non-terminal residue" evidence="1">
    <location>
        <position position="1"/>
    </location>
</feature>
<dbReference type="AlphaFoldDB" id="A0A0L7LBL9"/>
<evidence type="ECO:0000313" key="1">
    <source>
        <dbReference type="EMBL" id="KOB72883.1"/>
    </source>
</evidence>
<proteinExistence type="predicted"/>
<reference evidence="1 2" key="1">
    <citation type="journal article" date="2015" name="Genome Biol. Evol.">
        <title>The genome of winter moth (Operophtera brumata) provides a genomic perspective on sexual dimorphism and phenology.</title>
        <authorList>
            <person name="Derks M.F."/>
            <person name="Smit S."/>
            <person name="Salis L."/>
            <person name="Schijlen E."/>
            <person name="Bossers A."/>
            <person name="Mateman C."/>
            <person name="Pijl A.S."/>
            <person name="de Ridder D."/>
            <person name="Groenen M.A."/>
            <person name="Visser M.E."/>
            <person name="Megens H.J."/>
        </authorList>
    </citation>
    <scope>NUCLEOTIDE SEQUENCE [LARGE SCALE GENOMIC DNA]</scope>
    <source>
        <strain evidence="1">WM2013NL</strain>
        <tissue evidence="1">Head and thorax</tissue>
    </source>
</reference>
<evidence type="ECO:0000313" key="2">
    <source>
        <dbReference type="Proteomes" id="UP000037510"/>
    </source>
</evidence>
<keyword evidence="2" id="KW-1185">Reference proteome</keyword>
<dbReference type="EMBL" id="JTDY01001786">
    <property type="protein sequence ID" value="KOB72883.1"/>
    <property type="molecule type" value="Genomic_DNA"/>
</dbReference>
<protein>
    <submittedName>
        <fullName evidence="1">Uncharacterized protein</fullName>
    </submittedName>
</protein>
<gene>
    <name evidence="1" type="ORF">OBRU01_11628</name>
</gene>
<accession>A0A0L7LBL9</accession>
<dbReference type="Proteomes" id="UP000037510">
    <property type="component" value="Unassembled WGS sequence"/>
</dbReference>
<comment type="caution">
    <text evidence="1">The sequence shown here is derived from an EMBL/GenBank/DDBJ whole genome shotgun (WGS) entry which is preliminary data.</text>
</comment>
<sequence>MKSLLTPSNNLLVNSALRYVTCTKLVYRSLYQSENMMLYGTKRR</sequence>
<organism evidence="1 2">
    <name type="scientific">Operophtera brumata</name>
    <name type="common">Winter moth</name>
    <name type="synonym">Phalaena brumata</name>
    <dbReference type="NCBI Taxonomy" id="104452"/>
    <lineage>
        <taxon>Eukaryota</taxon>
        <taxon>Metazoa</taxon>
        <taxon>Ecdysozoa</taxon>
        <taxon>Arthropoda</taxon>
        <taxon>Hexapoda</taxon>
        <taxon>Insecta</taxon>
        <taxon>Pterygota</taxon>
        <taxon>Neoptera</taxon>
        <taxon>Endopterygota</taxon>
        <taxon>Lepidoptera</taxon>
        <taxon>Glossata</taxon>
        <taxon>Ditrysia</taxon>
        <taxon>Geometroidea</taxon>
        <taxon>Geometridae</taxon>
        <taxon>Larentiinae</taxon>
        <taxon>Operophtera</taxon>
    </lineage>
</organism>